<evidence type="ECO:0000259" key="4">
    <source>
        <dbReference type="Pfam" id="PF03466"/>
    </source>
</evidence>
<dbReference type="PANTHER" id="PTHR30126">
    <property type="entry name" value="HTH-TYPE TRANSCRIPTIONAL REGULATOR"/>
    <property type="match status" value="1"/>
</dbReference>
<dbReference type="SUPFAM" id="SSF53850">
    <property type="entry name" value="Periplasmic binding protein-like II"/>
    <property type="match status" value="1"/>
</dbReference>
<organism evidence="5 6">
    <name type="scientific">Neptunomonas antarctica</name>
    <dbReference type="NCBI Taxonomy" id="619304"/>
    <lineage>
        <taxon>Bacteria</taxon>
        <taxon>Pseudomonadati</taxon>
        <taxon>Pseudomonadota</taxon>
        <taxon>Gammaproteobacteria</taxon>
        <taxon>Oceanospirillales</taxon>
        <taxon>Oceanospirillaceae</taxon>
        <taxon>Neptunomonas</taxon>
    </lineage>
</organism>
<name>A0A1N7LPB7_9GAMM</name>
<dbReference type="InterPro" id="IPR005119">
    <property type="entry name" value="LysR_subst-bd"/>
</dbReference>
<evidence type="ECO:0000256" key="3">
    <source>
        <dbReference type="ARBA" id="ARBA00023163"/>
    </source>
</evidence>
<dbReference type="GO" id="GO:0000976">
    <property type="term" value="F:transcription cis-regulatory region binding"/>
    <property type="evidence" value="ECO:0007669"/>
    <property type="project" value="TreeGrafter"/>
</dbReference>
<protein>
    <submittedName>
        <fullName evidence="5">LysR substrate binding domain-containing protein</fullName>
    </submittedName>
</protein>
<reference evidence="6" key="1">
    <citation type="submission" date="2017-01" db="EMBL/GenBank/DDBJ databases">
        <authorList>
            <person name="Varghese N."/>
            <person name="Submissions S."/>
        </authorList>
    </citation>
    <scope>NUCLEOTIDE SEQUENCE [LARGE SCALE GENOMIC DNA]</scope>
    <source>
        <strain evidence="6">DSM 22306</strain>
    </source>
</reference>
<sequence>MLAGKIDLGITPCSIDSTLGGSLMNIEFVAVARPDHLLHRIDHLLTPDDLQLHRQIVVRDSAHTLSMNVGWLGAEERWTASNLMTSVTWVVQGLGYAWLPLSVIEPFLKNGSLKALNMRVGAQRSMSFRLYHVDVDGAGPATLYLAELLRRGCCDTALQHL</sequence>
<evidence type="ECO:0000256" key="1">
    <source>
        <dbReference type="ARBA" id="ARBA00009437"/>
    </source>
</evidence>
<evidence type="ECO:0000256" key="2">
    <source>
        <dbReference type="ARBA" id="ARBA00023015"/>
    </source>
</evidence>
<feature type="domain" description="LysR substrate-binding" evidence="4">
    <location>
        <begin position="3"/>
        <end position="121"/>
    </location>
</feature>
<dbReference type="Pfam" id="PF03466">
    <property type="entry name" value="LysR_substrate"/>
    <property type="match status" value="1"/>
</dbReference>
<evidence type="ECO:0000313" key="6">
    <source>
        <dbReference type="Proteomes" id="UP000185999"/>
    </source>
</evidence>
<keyword evidence="6" id="KW-1185">Reference proteome</keyword>
<dbReference type="STRING" id="619304.SAMN05421760_104214"/>
<dbReference type="AlphaFoldDB" id="A0A1N7LPB7"/>
<dbReference type="Proteomes" id="UP000185999">
    <property type="component" value="Unassembled WGS sequence"/>
</dbReference>
<keyword evidence="3" id="KW-0804">Transcription</keyword>
<proteinExistence type="inferred from homology"/>
<keyword evidence="2" id="KW-0805">Transcription regulation</keyword>
<dbReference type="Gene3D" id="3.40.190.290">
    <property type="match status" value="1"/>
</dbReference>
<gene>
    <name evidence="5" type="ORF">SAMN05421760_104214</name>
</gene>
<evidence type="ECO:0000313" key="5">
    <source>
        <dbReference type="EMBL" id="SIS75687.1"/>
    </source>
</evidence>
<comment type="similarity">
    <text evidence="1">Belongs to the LysR transcriptional regulatory family.</text>
</comment>
<accession>A0A1N7LPB7</accession>
<dbReference type="EMBL" id="FTOE01000004">
    <property type="protein sequence ID" value="SIS75687.1"/>
    <property type="molecule type" value="Genomic_DNA"/>
</dbReference>
<dbReference type="GO" id="GO:0006355">
    <property type="term" value="P:regulation of DNA-templated transcription"/>
    <property type="evidence" value="ECO:0007669"/>
    <property type="project" value="TreeGrafter"/>
</dbReference>
<dbReference type="PANTHER" id="PTHR30126:SF88">
    <property type="entry name" value="TRANSCRIPTIONAL REGULATOR-RELATED"/>
    <property type="match status" value="1"/>
</dbReference>